<feature type="coiled-coil region" evidence="1">
    <location>
        <begin position="491"/>
        <end position="518"/>
    </location>
</feature>
<feature type="region of interest" description="Disordered" evidence="2">
    <location>
        <begin position="1"/>
        <end position="45"/>
    </location>
</feature>
<accession>A0A498JGE4</accession>
<dbReference type="OrthoDB" id="1930341at2759"/>
<dbReference type="EMBL" id="RDQH01000333">
    <property type="protein sequence ID" value="RXH94748.1"/>
    <property type="molecule type" value="Genomic_DNA"/>
</dbReference>
<dbReference type="Proteomes" id="UP000290289">
    <property type="component" value="Chromosome 7"/>
</dbReference>
<dbReference type="PANTHER" id="PTHR33924">
    <property type="entry name" value="CATION-TRANSPORTING ATPASE"/>
    <property type="match status" value="1"/>
</dbReference>
<keyword evidence="4" id="KW-1185">Reference proteome</keyword>
<evidence type="ECO:0000256" key="2">
    <source>
        <dbReference type="SAM" id="MobiDB-lite"/>
    </source>
</evidence>
<keyword evidence="1" id="KW-0175">Coiled coil</keyword>
<name>A0A498JGE4_MALDO</name>
<evidence type="ECO:0000256" key="1">
    <source>
        <dbReference type="SAM" id="Coils"/>
    </source>
</evidence>
<dbReference type="SMR" id="A0A498JGE4"/>
<evidence type="ECO:0000313" key="4">
    <source>
        <dbReference type="Proteomes" id="UP000290289"/>
    </source>
</evidence>
<evidence type="ECO:0000313" key="3">
    <source>
        <dbReference type="EMBL" id="RXH94748.1"/>
    </source>
</evidence>
<feature type="region of interest" description="Disordered" evidence="2">
    <location>
        <begin position="220"/>
        <end position="243"/>
    </location>
</feature>
<organism evidence="3 4">
    <name type="scientific">Malus domestica</name>
    <name type="common">Apple</name>
    <name type="synonym">Pyrus malus</name>
    <dbReference type="NCBI Taxonomy" id="3750"/>
    <lineage>
        <taxon>Eukaryota</taxon>
        <taxon>Viridiplantae</taxon>
        <taxon>Streptophyta</taxon>
        <taxon>Embryophyta</taxon>
        <taxon>Tracheophyta</taxon>
        <taxon>Spermatophyta</taxon>
        <taxon>Magnoliopsida</taxon>
        <taxon>eudicotyledons</taxon>
        <taxon>Gunneridae</taxon>
        <taxon>Pentapetalae</taxon>
        <taxon>rosids</taxon>
        <taxon>fabids</taxon>
        <taxon>Rosales</taxon>
        <taxon>Rosaceae</taxon>
        <taxon>Amygdaloideae</taxon>
        <taxon>Maleae</taxon>
        <taxon>Malus</taxon>
    </lineage>
</organism>
<gene>
    <name evidence="3" type="ORF">DVH24_024432</name>
</gene>
<proteinExistence type="predicted"/>
<dbReference type="PANTHER" id="PTHR33924:SF5">
    <property type="entry name" value="CATION-TRANSPORTING ATPASE"/>
    <property type="match status" value="1"/>
</dbReference>
<dbReference type="Gramene" id="mRNA:MD07G0192900">
    <property type="protein sequence ID" value="mRNA:MD07G0192900"/>
    <property type="gene ID" value="MD07G0192900"/>
</dbReference>
<reference evidence="3 4" key="1">
    <citation type="submission" date="2018-10" db="EMBL/GenBank/DDBJ databases">
        <title>A high-quality apple genome assembly.</title>
        <authorList>
            <person name="Hu J."/>
        </authorList>
    </citation>
    <scope>NUCLEOTIDE SEQUENCE [LARGE SCALE GENOMIC DNA]</scope>
    <source>
        <strain evidence="4">cv. HFTH1</strain>
        <tissue evidence="3">Young leaf</tissue>
    </source>
</reference>
<sequence>MENPCDSGRVSDGSAPIPRFDSKIAGEKRISTEMGQERELGPRKRAKMRDLMTVSRSEGIQTDNSTLLEIKESIDQFRSGDERMSQVTEVPITLGVDASQAGKSWSKTLSVPINPASTLDLNTDACIAKSTVLDNSQQCTESFEKFTLPRDRSKCEKAKGIGLDLNAEDVTISEKQDPFYPYKSTNSLKARAASECGSCTGPLEEKDPMKVWKEMKQNGFLSSTHGGIPVPKPRPKKTTKDEVKKKMERAKREQVDRFAKIAAPSGLLNDLNPGIINHVRNRKQVRSIIESLVKLERLENDRLGNKQTNNPKSGTSEICNRKDIENMNDSGINFSHEYQLPDTAYDGRQHTRGDVERTTIERLSDKSLASHSIPEREEDSLALKLASSMQAPEDDSPLSNEETSSYLSIKAATIASQWLGLILLDVKGRLAALRRSRKRVRDVITTDLPSLLAKEFSSDQENDPQIARNSARGFSRCAIADMHRARWIPLFEQMDKALSEEEEQLEGWSNQVKEMQLHCDQGLQLVQWNAASGIQHFGTSENNSRPLILDNSERALAVRAAAASIYSTCNFLLSTNVPCF</sequence>
<feature type="compositionally biased region" description="Basic and acidic residues" evidence="2">
    <location>
        <begin position="20"/>
        <end position="42"/>
    </location>
</feature>
<dbReference type="AlphaFoldDB" id="A0A498JGE4"/>
<protein>
    <submittedName>
        <fullName evidence="3">Uncharacterized protein</fullName>
    </submittedName>
</protein>
<comment type="caution">
    <text evidence="3">The sequence shown here is derived from an EMBL/GenBank/DDBJ whole genome shotgun (WGS) entry which is preliminary data.</text>
</comment>